<dbReference type="HAMAP" id="MF_00044">
    <property type="entry name" value="Asp_tRNA_synth_type1"/>
    <property type="match status" value="1"/>
</dbReference>
<dbReference type="KEGG" id="lol:LACOL_0988"/>
<keyword evidence="3 7" id="KW-0547">Nucleotide-binding</keyword>
<dbReference type="CDD" id="cd00777">
    <property type="entry name" value="AspRS_core"/>
    <property type="match status" value="1"/>
</dbReference>
<dbReference type="InterPro" id="IPR004364">
    <property type="entry name" value="Aa-tRNA-synt_II"/>
</dbReference>
<keyword evidence="10" id="KW-1185">Reference proteome</keyword>
<dbReference type="OrthoDB" id="9802326at2"/>
<dbReference type="GO" id="GO:0016740">
    <property type="term" value="F:transferase activity"/>
    <property type="evidence" value="ECO:0007669"/>
    <property type="project" value="UniProtKB-ARBA"/>
</dbReference>
<protein>
    <recommendedName>
        <fullName evidence="7">Aspartate--tRNA ligase</fullName>
        <ecNumber evidence="7">6.1.1.12</ecNumber>
    </recommendedName>
    <alternativeName>
        <fullName evidence="7">Aspartyl-tRNA synthetase</fullName>
        <shortName evidence="7">AspRS</shortName>
    </alternativeName>
</protein>
<evidence type="ECO:0000256" key="3">
    <source>
        <dbReference type="ARBA" id="ARBA00022741"/>
    </source>
</evidence>
<dbReference type="InterPro" id="IPR006195">
    <property type="entry name" value="aa-tRNA-synth_II"/>
</dbReference>
<dbReference type="Gene3D" id="3.30.1360.30">
    <property type="entry name" value="GAD-like domain"/>
    <property type="match status" value="1"/>
</dbReference>
<dbReference type="NCBIfam" id="NF001750">
    <property type="entry name" value="PRK00476.1"/>
    <property type="match status" value="1"/>
</dbReference>
<feature type="region of interest" description="Aspartate" evidence="7">
    <location>
        <begin position="199"/>
        <end position="202"/>
    </location>
</feature>
<keyword evidence="4 7" id="KW-0067">ATP-binding</keyword>
<evidence type="ECO:0000256" key="6">
    <source>
        <dbReference type="ARBA" id="ARBA00023146"/>
    </source>
</evidence>
<feature type="binding site" evidence="7">
    <location>
        <begin position="535"/>
        <end position="538"/>
    </location>
    <ligand>
        <name>ATP</name>
        <dbReference type="ChEBI" id="CHEBI:30616"/>
    </ligand>
</feature>
<comment type="subcellular location">
    <subcellularLocation>
        <location evidence="7">Cytoplasm</location>
    </subcellularLocation>
</comment>
<dbReference type="Pfam" id="PF00152">
    <property type="entry name" value="tRNA-synt_2"/>
    <property type="match status" value="1"/>
</dbReference>
<accession>A0A0R1RKT2</accession>
<dbReference type="InterPro" id="IPR029351">
    <property type="entry name" value="GAD_dom"/>
</dbReference>
<dbReference type="CDD" id="cd04317">
    <property type="entry name" value="EcAspRS_like_N"/>
    <property type="match status" value="1"/>
</dbReference>
<dbReference type="InterPro" id="IPR047089">
    <property type="entry name" value="Asp-tRNA-ligase_1_N"/>
</dbReference>
<dbReference type="InterPro" id="IPR004524">
    <property type="entry name" value="Asp-tRNA-ligase_1"/>
</dbReference>
<dbReference type="RefSeq" id="WP_057890505.1">
    <property type="nucleotide sequence ID" value="NZ_AZFE01000032.1"/>
</dbReference>
<keyword evidence="6 7" id="KW-0030">Aminoacyl-tRNA synthetase</keyword>
<dbReference type="PANTHER" id="PTHR22594:SF5">
    <property type="entry name" value="ASPARTATE--TRNA LIGASE, MITOCHONDRIAL"/>
    <property type="match status" value="1"/>
</dbReference>
<dbReference type="Gene3D" id="3.30.930.10">
    <property type="entry name" value="Bira Bifunctional Protein, Domain 2"/>
    <property type="match status" value="1"/>
</dbReference>
<dbReference type="PATRIC" id="fig|1423778.4.peg.1628"/>
<reference evidence="9 10" key="1">
    <citation type="journal article" date="2015" name="Genome Announc.">
        <title>Expanding the biotechnology potential of lactobacilli through comparative genomics of 213 strains and associated genera.</title>
        <authorList>
            <person name="Sun Z."/>
            <person name="Harris H.M."/>
            <person name="McCann A."/>
            <person name="Guo C."/>
            <person name="Argimon S."/>
            <person name="Zhang W."/>
            <person name="Yang X."/>
            <person name="Jeffery I.B."/>
            <person name="Cooney J.C."/>
            <person name="Kagawa T.F."/>
            <person name="Liu W."/>
            <person name="Song Y."/>
            <person name="Salvetti E."/>
            <person name="Wrobel A."/>
            <person name="Rasinkangas P."/>
            <person name="Parkhill J."/>
            <person name="Rea M.C."/>
            <person name="O'Sullivan O."/>
            <person name="Ritari J."/>
            <person name="Douillard F.P."/>
            <person name="Paul Ross R."/>
            <person name="Yang R."/>
            <person name="Briner A.E."/>
            <person name="Felis G.E."/>
            <person name="de Vos W.M."/>
            <person name="Barrangou R."/>
            <person name="Klaenhammer T.R."/>
            <person name="Caufield P.W."/>
            <person name="Cui Y."/>
            <person name="Zhang H."/>
            <person name="O'Toole P.W."/>
        </authorList>
    </citation>
    <scope>NUCLEOTIDE SEQUENCE [LARGE SCALE GENOMIC DNA]</scope>
    <source>
        <strain evidence="9 10">DSM 15707</strain>
    </source>
</reference>
<dbReference type="GO" id="GO:0005524">
    <property type="term" value="F:ATP binding"/>
    <property type="evidence" value="ECO:0007669"/>
    <property type="project" value="UniProtKB-UniRule"/>
</dbReference>
<feature type="domain" description="Aminoacyl-transfer RNA synthetases class-II family profile" evidence="8">
    <location>
        <begin position="142"/>
        <end position="564"/>
    </location>
</feature>
<dbReference type="SUPFAM" id="SSF50249">
    <property type="entry name" value="Nucleic acid-binding proteins"/>
    <property type="match status" value="1"/>
</dbReference>
<comment type="caution">
    <text evidence="9">The sequence shown here is derived from an EMBL/GenBank/DDBJ whole genome shotgun (WGS) entry which is preliminary data.</text>
</comment>
<dbReference type="PRINTS" id="PR01042">
    <property type="entry name" value="TRNASYNTHASP"/>
</dbReference>
<comment type="caution">
    <text evidence="7">Lacks conserved residue(s) required for the propagation of feature annotation.</text>
</comment>
<keyword evidence="7" id="KW-0963">Cytoplasm</keyword>
<dbReference type="InterPro" id="IPR004365">
    <property type="entry name" value="NA-bd_OB_tRNA"/>
</dbReference>
<dbReference type="InterPro" id="IPR047090">
    <property type="entry name" value="AspRS_core"/>
</dbReference>
<dbReference type="Proteomes" id="UP000051697">
    <property type="component" value="Unassembled WGS sequence"/>
</dbReference>
<comment type="similarity">
    <text evidence="1 7">Belongs to the class-II aminoacyl-tRNA synthetase family. Type 1 subfamily.</text>
</comment>
<dbReference type="SUPFAM" id="SSF55261">
    <property type="entry name" value="GAD domain-like"/>
    <property type="match status" value="1"/>
</dbReference>
<feature type="binding site" evidence="7">
    <location>
        <position position="447"/>
    </location>
    <ligand>
        <name>L-aspartate</name>
        <dbReference type="ChEBI" id="CHEBI:29991"/>
    </ligand>
</feature>
<evidence type="ECO:0000256" key="5">
    <source>
        <dbReference type="ARBA" id="ARBA00022917"/>
    </source>
</evidence>
<comment type="catalytic activity">
    <reaction evidence="7">
        <text>tRNA(Asp) + L-aspartate + ATP = L-aspartyl-tRNA(Asp) + AMP + diphosphate</text>
        <dbReference type="Rhea" id="RHEA:19649"/>
        <dbReference type="Rhea" id="RHEA-COMP:9660"/>
        <dbReference type="Rhea" id="RHEA-COMP:9678"/>
        <dbReference type="ChEBI" id="CHEBI:29991"/>
        <dbReference type="ChEBI" id="CHEBI:30616"/>
        <dbReference type="ChEBI" id="CHEBI:33019"/>
        <dbReference type="ChEBI" id="CHEBI:78442"/>
        <dbReference type="ChEBI" id="CHEBI:78516"/>
        <dbReference type="ChEBI" id="CHEBI:456215"/>
        <dbReference type="EC" id="6.1.1.12"/>
    </reaction>
</comment>
<feature type="binding site" evidence="7">
    <location>
        <position position="490"/>
    </location>
    <ligand>
        <name>L-aspartate</name>
        <dbReference type="ChEBI" id="CHEBI:29991"/>
    </ligand>
</feature>
<evidence type="ECO:0000256" key="4">
    <source>
        <dbReference type="ARBA" id="ARBA00022840"/>
    </source>
</evidence>
<dbReference type="GO" id="GO:0005737">
    <property type="term" value="C:cytoplasm"/>
    <property type="evidence" value="ECO:0007669"/>
    <property type="project" value="UniProtKB-SubCell"/>
</dbReference>
<evidence type="ECO:0000313" key="10">
    <source>
        <dbReference type="Proteomes" id="UP000051697"/>
    </source>
</evidence>
<dbReference type="PANTHER" id="PTHR22594">
    <property type="entry name" value="ASPARTYL/LYSYL-TRNA SYNTHETASE"/>
    <property type="match status" value="1"/>
</dbReference>
<dbReference type="PROSITE" id="PS50862">
    <property type="entry name" value="AA_TRNA_LIGASE_II"/>
    <property type="match status" value="1"/>
</dbReference>
<dbReference type="InterPro" id="IPR045864">
    <property type="entry name" value="aa-tRNA-synth_II/BPL/LPL"/>
</dbReference>
<dbReference type="GO" id="GO:0006422">
    <property type="term" value="P:aspartyl-tRNA aminoacylation"/>
    <property type="evidence" value="ECO:0007669"/>
    <property type="project" value="UniProtKB-UniRule"/>
</dbReference>
<feature type="binding site" evidence="7">
    <location>
        <position position="175"/>
    </location>
    <ligand>
        <name>L-aspartate</name>
        <dbReference type="ChEBI" id="CHEBI:29991"/>
    </ligand>
</feature>
<dbReference type="EMBL" id="AZFE01000032">
    <property type="protein sequence ID" value="KRL54789.1"/>
    <property type="molecule type" value="Genomic_DNA"/>
</dbReference>
<dbReference type="Gene3D" id="2.40.50.140">
    <property type="entry name" value="Nucleic acid-binding proteins"/>
    <property type="match status" value="1"/>
</dbReference>
<dbReference type="InterPro" id="IPR002312">
    <property type="entry name" value="Asp/Asn-tRNA-synth_IIb"/>
</dbReference>
<dbReference type="InterPro" id="IPR004115">
    <property type="entry name" value="GAD-like_sf"/>
</dbReference>
<proteinExistence type="inferred from homology"/>
<evidence type="ECO:0000313" key="9">
    <source>
        <dbReference type="EMBL" id="KRL54789.1"/>
    </source>
</evidence>
<keyword evidence="5 7" id="KW-0648">Protein biosynthesis</keyword>
<dbReference type="EC" id="6.1.1.12" evidence="7"/>
<feature type="binding site" evidence="7">
    <location>
        <position position="483"/>
    </location>
    <ligand>
        <name>ATP</name>
        <dbReference type="ChEBI" id="CHEBI:30616"/>
    </ligand>
</feature>
<evidence type="ECO:0000256" key="2">
    <source>
        <dbReference type="ARBA" id="ARBA00022598"/>
    </source>
</evidence>
<dbReference type="GO" id="GO:0140096">
    <property type="term" value="F:catalytic activity, acting on a protein"/>
    <property type="evidence" value="ECO:0007669"/>
    <property type="project" value="UniProtKB-ARBA"/>
</dbReference>
<dbReference type="InterPro" id="IPR012340">
    <property type="entry name" value="NA-bd_OB-fold"/>
</dbReference>
<dbReference type="SUPFAM" id="SSF55681">
    <property type="entry name" value="Class II aaRS and biotin synthetases"/>
    <property type="match status" value="1"/>
</dbReference>
<comment type="function">
    <text evidence="7">Catalyzes the attachment of L-aspartate to tRNA(Asp) in a two-step reaction: L-aspartate is first activated by ATP to form Asp-AMP and then transferred to the acceptor end of tRNA(Asp).</text>
</comment>
<dbReference type="GO" id="GO:0004815">
    <property type="term" value="F:aspartate-tRNA ligase activity"/>
    <property type="evidence" value="ECO:0007669"/>
    <property type="project" value="UniProtKB-UniRule"/>
</dbReference>
<feature type="binding site" evidence="7">
    <location>
        <position position="221"/>
    </location>
    <ligand>
        <name>L-aspartate</name>
        <dbReference type="ChEBI" id="CHEBI:29991"/>
    </ligand>
</feature>
<evidence type="ECO:0000259" key="8">
    <source>
        <dbReference type="PROSITE" id="PS50862"/>
    </source>
</evidence>
<feature type="binding site" evidence="7">
    <location>
        <position position="230"/>
    </location>
    <ligand>
        <name>ATP</name>
        <dbReference type="ChEBI" id="CHEBI:30616"/>
    </ligand>
</feature>
<evidence type="ECO:0000256" key="1">
    <source>
        <dbReference type="ARBA" id="ARBA00006303"/>
    </source>
</evidence>
<keyword evidence="2 7" id="KW-0436">Ligase</keyword>
<dbReference type="GO" id="GO:0003676">
    <property type="term" value="F:nucleic acid binding"/>
    <property type="evidence" value="ECO:0007669"/>
    <property type="project" value="InterPro"/>
</dbReference>
<sequence>MKRTSYAGLVNETFVGQEVVLKGWVQKRRDLGGLIFIDLRDREGIVQLVFSQEFGADAWAVADKFRNEYVVEVQGVVKNRADREINPKMKTGKVEVEIHNATLLAAAKNPPFYIEDDINVSDELRLEYRYLDLRRPEMQNNLKIRAAISRATHSYFDNNDFIEIETPQLAASSPEGARDYLVPSRVYPGHFYALPQSPQLFKQLLMGAGYDRYYQIARCFRDEDLRGDRQPEFTQIDVETSFLTIPEIQEITEGLLKKVMKDAVNVEIDSIPEITWQESMDRFGTDKPDIRFEMELQDISDVVKDIDFKVFNNAIENGGFVKAIVVPGGADKYSRKDLDKKTQYIERFGAKGMAWIKITEDGFTGPVGKFLKVKEAEISEALGAKKGDLILFAADNFKIVSDTLGYLRNAIGSEMEMIDESKFAFIWVVDWPLFEYDEGIKRWISAHHPFTMPNEEDVHYLNEGEDPHKAHAQSYDIVLNGYELGGGSIRIHTREIQEKMLRALGFTPERAEKAFGYLLKALDMGFPPHGGLAIGLDRFAMLLAKRQNIRDVIAFPKNSKATEPMTKAPSLVSDQQLTDLGLFISPNVEE</sequence>
<name>A0A0R1RKT2_9LACO</name>
<dbReference type="NCBIfam" id="TIGR00459">
    <property type="entry name" value="aspS_bact"/>
    <property type="match status" value="1"/>
</dbReference>
<dbReference type="AlphaFoldDB" id="A0A0R1RKT2"/>
<organism evidence="9 10">
    <name type="scientific">Paucilactobacillus oligofermentans DSM 15707 = LMG 22743</name>
    <dbReference type="NCBI Taxonomy" id="1423778"/>
    <lineage>
        <taxon>Bacteria</taxon>
        <taxon>Bacillati</taxon>
        <taxon>Bacillota</taxon>
        <taxon>Bacilli</taxon>
        <taxon>Lactobacillales</taxon>
        <taxon>Lactobacillaceae</taxon>
        <taxon>Paucilactobacillus</taxon>
    </lineage>
</organism>
<feature type="binding site" evidence="7">
    <location>
        <begin position="221"/>
        <end position="223"/>
    </location>
    <ligand>
        <name>ATP</name>
        <dbReference type="ChEBI" id="CHEBI:30616"/>
    </ligand>
</feature>
<evidence type="ECO:0000256" key="7">
    <source>
        <dbReference type="HAMAP-Rule" id="MF_00044"/>
    </source>
</evidence>
<dbReference type="Pfam" id="PF02938">
    <property type="entry name" value="GAD"/>
    <property type="match status" value="1"/>
</dbReference>
<gene>
    <name evidence="7" type="primary">aspS</name>
    <name evidence="9" type="ORF">FC70_GL001591</name>
</gene>
<dbReference type="Pfam" id="PF01336">
    <property type="entry name" value="tRNA_anti-codon"/>
    <property type="match status" value="1"/>
</dbReference>
<dbReference type="STRING" id="1423778.FC70_GL001591"/>
<comment type="subunit">
    <text evidence="7">Homodimer.</text>
</comment>